<feature type="binding site" evidence="11">
    <location>
        <position position="247"/>
    </location>
    <ligand>
        <name>FMN</name>
        <dbReference type="ChEBI" id="CHEBI:58210"/>
    </ligand>
</feature>
<evidence type="ECO:0000256" key="6">
    <source>
        <dbReference type="ARBA" id="ARBA00022643"/>
    </source>
</evidence>
<dbReference type="InterPro" id="IPR005720">
    <property type="entry name" value="Dihydroorotate_DH_cat"/>
</dbReference>
<feature type="binding site" evidence="11">
    <location>
        <position position="178"/>
    </location>
    <ligand>
        <name>FMN</name>
        <dbReference type="ChEBI" id="CHEBI:58210"/>
    </ligand>
</feature>
<dbReference type="PANTHER" id="PTHR48109">
    <property type="entry name" value="DIHYDROOROTATE DEHYDROGENASE (QUINONE), MITOCHONDRIAL-RELATED"/>
    <property type="match status" value="1"/>
</dbReference>
<dbReference type="PANTHER" id="PTHR48109:SF4">
    <property type="entry name" value="DIHYDROOROTATE DEHYDROGENASE (QUINONE), MITOCHONDRIAL"/>
    <property type="match status" value="1"/>
</dbReference>
<feature type="binding site" evidence="11">
    <location>
        <position position="302"/>
    </location>
    <ligand>
        <name>FMN</name>
        <dbReference type="ChEBI" id="CHEBI:58210"/>
    </ligand>
</feature>
<dbReference type="CDD" id="cd04738">
    <property type="entry name" value="DHOD_2_like"/>
    <property type="match status" value="1"/>
</dbReference>
<comment type="subunit">
    <text evidence="11">Monomer.</text>
</comment>
<evidence type="ECO:0000256" key="8">
    <source>
        <dbReference type="ARBA" id="ARBA00023002"/>
    </source>
</evidence>
<dbReference type="GO" id="GO:0044205">
    <property type="term" value="P:'de novo' UMP biosynthetic process"/>
    <property type="evidence" value="ECO:0007669"/>
    <property type="project" value="UniProtKB-UniRule"/>
</dbReference>
<dbReference type="InterPro" id="IPR013785">
    <property type="entry name" value="Aldolase_TIM"/>
</dbReference>
<comment type="pathway">
    <text evidence="3 11">Pyrimidine metabolism; UMP biosynthesis via de novo pathway; orotate from (S)-dihydroorotate (quinone route): step 1/1.</text>
</comment>
<dbReference type="UniPathway" id="UPA00070">
    <property type="reaction ID" value="UER00946"/>
</dbReference>
<evidence type="ECO:0000256" key="1">
    <source>
        <dbReference type="ARBA" id="ARBA00003125"/>
    </source>
</evidence>
<gene>
    <name evidence="11" type="primary">pyrD</name>
    <name evidence="13" type="ORF">CLV25_11331</name>
</gene>
<feature type="binding site" evidence="11">
    <location>
        <position position="145"/>
    </location>
    <ligand>
        <name>FMN</name>
        <dbReference type="ChEBI" id="CHEBI:58210"/>
    </ligand>
</feature>
<evidence type="ECO:0000256" key="4">
    <source>
        <dbReference type="ARBA" id="ARBA00005359"/>
    </source>
</evidence>
<keyword evidence="14" id="KW-1185">Reference proteome</keyword>
<dbReference type="EMBL" id="SLWB01000013">
    <property type="protein sequence ID" value="TCN64507.1"/>
    <property type="molecule type" value="Genomic_DNA"/>
</dbReference>
<dbReference type="PIRSF" id="PIRSF000164">
    <property type="entry name" value="DHO_oxidase"/>
    <property type="match status" value="1"/>
</dbReference>
<dbReference type="EC" id="1.3.5.2" evidence="11"/>
<dbReference type="PROSITE" id="PS00912">
    <property type="entry name" value="DHODEHASE_2"/>
    <property type="match status" value="1"/>
</dbReference>
<dbReference type="InterPro" id="IPR012135">
    <property type="entry name" value="Dihydroorotate_DH_1_2"/>
</dbReference>
<proteinExistence type="inferred from homology"/>
<feature type="binding site" evidence="11">
    <location>
        <position position="183"/>
    </location>
    <ligand>
        <name>substrate</name>
    </ligand>
</feature>
<keyword evidence="11" id="KW-1003">Cell membrane</keyword>
<comment type="subcellular location">
    <subcellularLocation>
        <location evidence="11">Cell membrane</location>
        <topology evidence="11">Peripheral membrane protein</topology>
    </subcellularLocation>
    <subcellularLocation>
        <location evidence="2">Membrane</location>
    </subcellularLocation>
</comment>
<dbReference type="RefSeq" id="WP_131839933.1">
    <property type="nucleotide sequence ID" value="NZ_SLWB01000013.1"/>
</dbReference>
<dbReference type="Gene3D" id="3.20.20.70">
    <property type="entry name" value="Aldolase class I"/>
    <property type="match status" value="1"/>
</dbReference>
<evidence type="ECO:0000259" key="12">
    <source>
        <dbReference type="Pfam" id="PF01180"/>
    </source>
</evidence>
<dbReference type="GO" id="GO:0106430">
    <property type="term" value="F:dihydroorotate dehydrogenase (quinone) activity"/>
    <property type="evidence" value="ECO:0007669"/>
    <property type="project" value="UniProtKB-EC"/>
</dbReference>
<feature type="binding site" evidence="11">
    <location>
        <position position="273"/>
    </location>
    <ligand>
        <name>FMN</name>
        <dbReference type="ChEBI" id="CHEBI:58210"/>
    </ligand>
</feature>
<comment type="cofactor">
    <cofactor evidence="11">
        <name>FMN</name>
        <dbReference type="ChEBI" id="CHEBI:58210"/>
    </cofactor>
    <text evidence="11">Binds 1 FMN per subunit.</text>
</comment>
<evidence type="ECO:0000256" key="11">
    <source>
        <dbReference type="HAMAP-Rule" id="MF_00225"/>
    </source>
</evidence>
<dbReference type="HAMAP" id="MF_00225">
    <property type="entry name" value="DHO_dh_type2"/>
    <property type="match status" value="1"/>
</dbReference>
<evidence type="ECO:0000256" key="7">
    <source>
        <dbReference type="ARBA" id="ARBA00022975"/>
    </source>
</evidence>
<evidence type="ECO:0000313" key="14">
    <source>
        <dbReference type="Proteomes" id="UP000294830"/>
    </source>
</evidence>
<keyword evidence="6 11" id="KW-0288">FMN</keyword>
<keyword evidence="5 11" id="KW-0285">Flavoprotein</keyword>
<comment type="caution">
    <text evidence="13">The sequence shown here is derived from an EMBL/GenBank/DDBJ whole genome shotgun (WGS) entry which is preliminary data.</text>
</comment>
<organism evidence="13 14">
    <name type="scientific">Acetobacteroides hydrogenigenes</name>
    <dbReference type="NCBI Taxonomy" id="979970"/>
    <lineage>
        <taxon>Bacteria</taxon>
        <taxon>Pseudomonadati</taxon>
        <taxon>Bacteroidota</taxon>
        <taxon>Bacteroidia</taxon>
        <taxon>Bacteroidales</taxon>
        <taxon>Rikenellaceae</taxon>
        <taxon>Acetobacteroides</taxon>
    </lineage>
</organism>
<feature type="binding site" evidence="11">
    <location>
        <position position="91"/>
    </location>
    <ligand>
        <name>FMN</name>
        <dbReference type="ChEBI" id="CHEBI:58210"/>
    </ligand>
</feature>
<keyword evidence="8 11" id="KW-0560">Oxidoreductase</keyword>
<dbReference type="NCBIfam" id="NF003652">
    <property type="entry name" value="PRK05286.2-5"/>
    <property type="match status" value="1"/>
</dbReference>
<feature type="binding site" evidence="11">
    <location>
        <begin position="323"/>
        <end position="324"/>
    </location>
    <ligand>
        <name>FMN</name>
        <dbReference type="ChEBI" id="CHEBI:58210"/>
    </ligand>
</feature>
<keyword evidence="7 11" id="KW-0665">Pyrimidine biosynthesis</keyword>
<comment type="similarity">
    <text evidence="4 11">Belongs to the dihydroorotate dehydrogenase family. Type 2 subfamily.</text>
</comment>
<accession>A0A4R2E9S6</accession>
<evidence type="ECO:0000256" key="10">
    <source>
        <dbReference type="ARBA" id="ARBA00048639"/>
    </source>
</evidence>
<feature type="binding site" evidence="11">
    <location>
        <begin position="67"/>
        <end position="71"/>
    </location>
    <ligand>
        <name>FMN</name>
        <dbReference type="ChEBI" id="CHEBI:58210"/>
    </ligand>
</feature>
<comment type="catalytic activity">
    <reaction evidence="10 11">
        <text>(S)-dihydroorotate + a quinone = orotate + a quinol</text>
        <dbReference type="Rhea" id="RHEA:30187"/>
        <dbReference type="ChEBI" id="CHEBI:24646"/>
        <dbReference type="ChEBI" id="CHEBI:30839"/>
        <dbReference type="ChEBI" id="CHEBI:30864"/>
        <dbReference type="ChEBI" id="CHEBI:132124"/>
        <dbReference type="EC" id="1.3.5.2"/>
    </reaction>
</comment>
<evidence type="ECO:0000256" key="9">
    <source>
        <dbReference type="ARBA" id="ARBA00023136"/>
    </source>
</evidence>
<feature type="active site" description="Nucleophile" evidence="11">
    <location>
        <position position="181"/>
    </location>
</feature>
<name>A0A4R2E9S6_9BACT</name>
<reference evidence="13 14" key="1">
    <citation type="submission" date="2019-03" db="EMBL/GenBank/DDBJ databases">
        <title>Genomic Encyclopedia of Archaeal and Bacterial Type Strains, Phase II (KMG-II): from individual species to whole genera.</title>
        <authorList>
            <person name="Goeker M."/>
        </authorList>
    </citation>
    <scope>NUCLEOTIDE SEQUENCE [LARGE SCALE GENOMIC DNA]</scope>
    <source>
        <strain evidence="13 14">RL-C</strain>
    </source>
</reference>
<dbReference type="Pfam" id="PF01180">
    <property type="entry name" value="DHO_dh"/>
    <property type="match status" value="1"/>
</dbReference>
<sequence>MYRSIFRPILFRFSPETAHNIIFSNIKIWRHIPGFQAILSSLFKVRNPKLERTLWGIKFPTPVGLAAGLDKNATGYDVFDAMGFGFIEVGTATPKAQPGNPKPRLFRLVKDNAIINRMGFNNIGADAIAKNLQKSYRKGLVIGGNIGKNTATTNENAAEDYEKSFAALYDHVDYFVVNVSCPNIANLTKLQNSDSLGDIVNRLVDYRKKQKVYRPILLKISPDLSFEQIDDSLNIINQFSLDGIVAVNTTTGRDGLSERQDKLDVIGNGGLSGKPLTSRSIEVVRYISMKTNGQMPIIGVGGIMTVDDALNMLRAGAYLIQVYTGFIYSGPQLVKDIHKAIIKEF</sequence>
<comment type="function">
    <text evidence="1 11">Catalyzes the conversion of dihydroorotate to orotate with quinone as electron acceptor.</text>
</comment>
<dbReference type="GO" id="GO:0005886">
    <property type="term" value="C:plasma membrane"/>
    <property type="evidence" value="ECO:0007669"/>
    <property type="project" value="UniProtKB-SubCell"/>
</dbReference>
<evidence type="ECO:0000256" key="5">
    <source>
        <dbReference type="ARBA" id="ARBA00022630"/>
    </source>
</evidence>
<evidence type="ECO:0000256" key="3">
    <source>
        <dbReference type="ARBA" id="ARBA00005161"/>
    </source>
</evidence>
<feature type="domain" description="Dihydroorotate dehydrogenase catalytic" evidence="12">
    <location>
        <begin position="50"/>
        <end position="343"/>
    </location>
</feature>
<dbReference type="PROSITE" id="PS00911">
    <property type="entry name" value="DHODEHASE_1"/>
    <property type="match status" value="1"/>
</dbReference>
<feature type="binding site" evidence="11">
    <location>
        <begin position="116"/>
        <end position="120"/>
    </location>
    <ligand>
        <name>substrate</name>
    </ligand>
</feature>
<evidence type="ECO:0000313" key="13">
    <source>
        <dbReference type="EMBL" id="TCN64507.1"/>
    </source>
</evidence>
<dbReference type="InterPro" id="IPR005719">
    <property type="entry name" value="Dihydroorotate_DH_2"/>
</dbReference>
<dbReference type="NCBIfam" id="TIGR01036">
    <property type="entry name" value="pyrD_sub2"/>
    <property type="match status" value="1"/>
</dbReference>
<protein>
    <recommendedName>
        <fullName evidence="11">Dihydroorotate dehydrogenase (quinone)</fullName>
        <ecNumber evidence="11">1.3.5.2</ecNumber>
    </recommendedName>
    <alternativeName>
        <fullName evidence="11">DHOdehase</fullName>
        <shortName evidence="11">DHOD</shortName>
        <shortName evidence="11">DHODase</shortName>
    </alternativeName>
    <alternativeName>
        <fullName evidence="11">Dihydroorotate oxidase</fullName>
    </alternativeName>
</protein>
<feature type="binding site" evidence="11">
    <location>
        <position position="219"/>
    </location>
    <ligand>
        <name>FMN</name>
        <dbReference type="ChEBI" id="CHEBI:58210"/>
    </ligand>
</feature>
<dbReference type="AlphaFoldDB" id="A0A4R2E9S6"/>
<dbReference type="GO" id="GO:0005737">
    <property type="term" value="C:cytoplasm"/>
    <property type="evidence" value="ECO:0007669"/>
    <property type="project" value="InterPro"/>
</dbReference>
<dbReference type="SUPFAM" id="SSF51395">
    <property type="entry name" value="FMN-linked oxidoreductases"/>
    <property type="match status" value="1"/>
</dbReference>
<dbReference type="InterPro" id="IPR050074">
    <property type="entry name" value="DHO_dehydrogenase"/>
</dbReference>
<keyword evidence="9 11" id="KW-0472">Membrane</keyword>
<dbReference type="Proteomes" id="UP000294830">
    <property type="component" value="Unassembled WGS sequence"/>
</dbReference>
<dbReference type="InterPro" id="IPR001295">
    <property type="entry name" value="Dihydroorotate_DH_CS"/>
</dbReference>
<feature type="binding site" evidence="11">
    <location>
        <begin position="248"/>
        <end position="249"/>
    </location>
    <ligand>
        <name>substrate</name>
    </ligand>
</feature>
<dbReference type="OrthoDB" id="9802377at2"/>
<evidence type="ECO:0000256" key="2">
    <source>
        <dbReference type="ARBA" id="ARBA00004370"/>
    </source>
</evidence>
<dbReference type="GO" id="GO:0006207">
    <property type="term" value="P:'de novo' pyrimidine nucleobase biosynthetic process"/>
    <property type="evidence" value="ECO:0007669"/>
    <property type="project" value="UniProtKB-UniRule"/>
</dbReference>
<feature type="binding site" evidence="11">
    <location>
        <position position="71"/>
    </location>
    <ligand>
        <name>substrate</name>
    </ligand>
</feature>
<feature type="binding site" evidence="11">
    <location>
        <position position="178"/>
    </location>
    <ligand>
        <name>substrate</name>
    </ligand>
</feature>